<proteinExistence type="predicted"/>
<feature type="signal peptide" evidence="1">
    <location>
        <begin position="1"/>
        <end position="20"/>
    </location>
</feature>
<gene>
    <name evidence="2" type="ORF">DdX_19269</name>
</gene>
<dbReference type="EMBL" id="JAKKPZ010000357">
    <property type="protein sequence ID" value="KAI1696000.1"/>
    <property type="molecule type" value="Genomic_DNA"/>
</dbReference>
<keyword evidence="3" id="KW-1185">Reference proteome</keyword>
<sequence>MKPILTTLLCISLLAVGILADRKDCKVPLYTTVKGTCHNDFCIETVTGGKKPRNKQIEMCRGAAPKKACSFEQRYIADTCKQVPSAPASYMDGTCLFKLSKQGLDSRTACFQDCLTVFSVFCKQ</sequence>
<evidence type="ECO:0000313" key="3">
    <source>
        <dbReference type="Proteomes" id="UP001201812"/>
    </source>
</evidence>
<feature type="chain" id="PRO_5042296652" evidence="1">
    <location>
        <begin position="21"/>
        <end position="124"/>
    </location>
</feature>
<dbReference type="Proteomes" id="UP001201812">
    <property type="component" value="Unassembled WGS sequence"/>
</dbReference>
<reference evidence="2" key="1">
    <citation type="submission" date="2022-01" db="EMBL/GenBank/DDBJ databases">
        <title>Genome Sequence Resource for Two Populations of Ditylenchus destructor, the Migratory Endoparasitic Phytonematode.</title>
        <authorList>
            <person name="Zhang H."/>
            <person name="Lin R."/>
            <person name="Xie B."/>
        </authorList>
    </citation>
    <scope>NUCLEOTIDE SEQUENCE</scope>
    <source>
        <strain evidence="2">BazhouSP</strain>
    </source>
</reference>
<protein>
    <submittedName>
        <fullName evidence="2">Uncharacterized protein</fullName>
    </submittedName>
</protein>
<evidence type="ECO:0000313" key="2">
    <source>
        <dbReference type="EMBL" id="KAI1696000.1"/>
    </source>
</evidence>
<dbReference type="AlphaFoldDB" id="A0AAD4MJZ4"/>
<name>A0AAD4MJZ4_9BILA</name>
<comment type="caution">
    <text evidence="2">The sequence shown here is derived from an EMBL/GenBank/DDBJ whole genome shotgun (WGS) entry which is preliminary data.</text>
</comment>
<organism evidence="2 3">
    <name type="scientific">Ditylenchus destructor</name>
    <dbReference type="NCBI Taxonomy" id="166010"/>
    <lineage>
        <taxon>Eukaryota</taxon>
        <taxon>Metazoa</taxon>
        <taxon>Ecdysozoa</taxon>
        <taxon>Nematoda</taxon>
        <taxon>Chromadorea</taxon>
        <taxon>Rhabditida</taxon>
        <taxon>Tylenchina</taxon>
        <taxon>Tylenchomorpha</taxon>
        <taxon>Sphaerularioidea</taxon>
        <taxon>Anguinidae</taxon>
        <taxon>Anguininae</taxon>
        <taxon>Ditylenchus</taxon>
    </lineage>
</organism>
<evidence type="ECO:0000256" key="1">
    <source>
        <dbReference type="SAM" id="SignalP"/>
    </source>
</evidence>
<keyword evidence="1" id="KW-0732">Signal</keyword>
<accession>A0AAD4MJZ4</accession>